<protein>
    <recommendedName>
        <fullName evidence="4">Phosphoribosyltransferase domain-containing protein</fullName>
    </recommendedName>
</protein>
<dbReference type="InterPro" id="IPR029057">
    <property type="entry name" value="PRTase-like"/>
</dbReference>
<dbReference type="SUPFAM" id="SSF53271">
    <property type="entry name" value="PRTase-like"/>
    <property type="match status" value="1"/>
</dbReference>
<dbReference type="InterPro" id="IPR000836">
    <property type="entry name" value="PRTase_dom"/>
</dbReference>
<organism evidence="2 3">
    <name type="scientific">Candidatus Zambryskibacteria bacterium RIFCSPLOWO2_01_FULL_35_19</name>
    <dbReference type="NCBI Taxonomy" id="1802757"/>
    <lineage>
        <taxon>Bacteria</taxon>
        <taxon>Candidatus Zambryskiibacteriota</taxon>
    </lineage>
</organism>
<evidence type="ECO:0000313" key="3">
    <source>
        <dbReference type="Proteomes" id="UP000178404"/>
    </source>
</evidence>
<dbReference type="PANTHER" id="PTHR47505">
    <property type="entry name" value="DNA UTILIZATION PROTEIN YHGH"/>
    <property type="match status" value="1"/>
</dbReference>
<evidence type="ECO:0008006" key="4">
    <source>
        <dbReference type="Google" id="ProtNLM"/>
    </source>
</evidence>
<comment type="similarity">
    <text evidence="1">Belongs to the ComF/GntX family.</text>
</comment>
<dbReference type="Proteomes" id="UP000178404">
    <property type="component" value="Unassembled WGS sequence"/>
</dbReference>
<dbReference type="PANTHER" id="PTHR47505:SF1">
    <property type="entry name" value="DNA UTILIZATION PROTEIN YHGH"/>
    <property type="match status" value="1"/>
</dbReference>
<dbReference type="CDD" id="cd06223">
    <property type="entry name" value="PRTases_typeI"/>
    <property type="match status" value="1"/>
</dbReference>
<dbReference type="Gene3D" id="3.40.50.2020">
    <property type="match status" value="1"/>
</dbReference>
<gene>
    <name evidence="2" type="ORF">A3A90_01630</name>
</gene>
<sequence>MIINSLQLNYNYITMRILKSAINWIKKLWEIFLQILIPPDIKIQKLLKLSVGEMRDLLPKSPVNSKDIFVLFDYSHKIVRLIIKSIKYKNNTDIKKRIAIYLYEELMVISSEIALFEGTLPILVPMPMSKKEKRNRGFNQCEEICKEIKKLAGDNIKISYNTLKKVRETERQTKLSREQRLENVEESMCAFLRSEATIKTQHPERSEGKRTVIVLDDVYTTGASLSEARRALTSAGARRVIGLFIAH</sequence>
<name>A0A1G2TVG6_9BACT</name>
<evidence type="ECO:0000256" key="1">
    <source>
        <dbReference type="ARBA" id="ARBA00008007"/>
    </source>
</evidence>
<evidence type="ECO:0000313" key="2">
    <source>
        <dbReference type="EMBL" id="OHB01204.1"/>
    </source>
</evidence>
<reference evidence="2 3" key="1">
    <citation type="journal article" date="2016" name="Nat. Commun.">
        <title>Thousands of microbial genomes shed light on interconnected biogeochemical processes in an aquifer system.</title>
        <authorList>
            <person name="Anantharaman K."/>
            <person name="Brown C.T."/>
            <person name="Hug L.A."/>
            <person name="Sharon I."/>
            <person name="Castelle C.J."/>
            <person name="Probst A.J."/>
            <person name="Thomas B.C."/>
            <person name="Singh A."/>
            <person name="Wilkins M.J."/>
            <person name="Karaoz U."/>
            <person name="Brodie E.L."/>
            <person name="Williams K.H."/>
            <person name="Hubbard S.S."/>
            <person name="Banfield J.F."/>
        </authorList>
    </citation>
    <scope>NUCLEOTIDE SEQUENCE [LARGE SCALE GENOMIC DNA]</scope>
</reference>
<comment type="caution">
    <text evidence="2">The sequence shown here is derived from an EMBL/GenBank/DDBJ whole genome shotgun (WGS) entry which is preliminary data.</text>
</comment>
<dbReference type="InterPro" id="IPR051910">
    <property type="entry name" value="ComF/GntX_DNA_util-trans"/>
</dbReference>
<dbReference type="EMBL" id="MHWA01000019">
    <property type="protein sequence ID" value="OHB01204.1"/>
    <property type="molecule type" value="Genomic_DNA"/>
</dbReference>
<accession>A0A1G2TVG6</accession>
<proteinExistence type="inferred from homology"/>
<dbReference type="AlphaFoldDB" id="A0A1G2TVG6"/>